<evidence type="ECO:0000313" key="5">
    <source>
        <dbReference type="Proteomes" id="UP000015346"/>
    </source>
</evidence>
<dbReference type="Gene3D" id="3.10.580.10">
    <property type="entry name" value="CBS-domain"/>
    <property type="match status" value="1"/>
</dbReference>
<dbReference type="InterPro" id="IPR051257">
    <property type="entry name" value="Diverse_CBS-Domain"/>
</dbReference>
<dbReference type="SUPFAM" id="SSF54631">
    <property type="entry name" value="CBS-domain pair"/>
    <property type="match status" value="1"/>
</dbReference>
<evidence type="ECO:0000313" key="4">
    <source>
        <dbReference type="EMBL" id="EPX86318.1"/>
    </source>
</evidence>
<dbReference type="STRING" id="1123069.ruthe_01132"/>
<dbReference type="RefSeq" id="WP_021097226.1">
    <property type="nucleotide sequence ID" value="NZ_KE557320.1"/>
</dbReference>
<dbReference type="CDD" id="cd04623">
    <property type="entry name" value="CBS_pair_bac_euk"/>
    <property type="match status" value="1"/>
</dbReference>
<dbReference type="InterPro" id="IPR044725">
    <property type="entry name" value="CBSX3_CBS_dom"/>
</dbReference>
<evidence type="ECO:0000256" key="1">
    <source>
        <dbReference type="ARBA" id="ARBA00023122"/>
    </source>
</evidence>
<gene>
    <name evidence="4" type="ORF">ruthe_01132</name>
</gene>
<dbReference type="EMBL" id="AOLV01000010">
    <property type="protein sequence ID" value="EPX86318.1"/>
    <property type="molecule type" value="Genomic_DNA"/>
</dbReference>
<name>S9R2W2_9RHOB</name>
<dbReference type="HOGENOM" id="CLU_040681_3_2_5"/>
<dbReference type="PATRIC" id="fig|1123069.3.peg.1105"/>
<sequence length="144" mass="15815">MLVRQILKSKGSDEVLTIPPDATVAEAARILSERRIGCLVVSRDGARPEGVISERDIVREMGRRGPECFAETVAEMMTEAVQTCSGDEQADDVLTRMTEGRFRHLPVMEDGRMVGLISIGDVVKARLSELAMERDALEGMIVGR</sequence>
<feature type="domain" description="CBS" evidence="3">
    <location>
        <begin position="77"/>
        <end position="132"/>
    </location>
</feature>
<dbReference type="InterPro" id="IPR046342">
    <property type="entry name" value="CBS_dom_sf"/>
</dbReference>
<protein>
    <submittedName>
        <fullName evidence="4">CBS-domain-containing membrane protein</fullName>
    </submittedName>
</protein>
<dbReference type="InterPro" id="IPR000644">
    <property type="entry name" value="CBS_dom"/>
</dbReference>
<reference evidence="4 5" key="1">
    <citation type="journal article" date="2013" name="Stand. Genomic Sci.">
        <title>Genome sequence of the reddish-pigmented Rubellimicrobium thermophilum type strain (DSM 16684(T)), a member of the Roseobacter clade.</title>
        <authorList>
            <person name="Fiebig A."/>
            <person name="Riedel T."/>
            <person name="Gronow S."/>
            <person name="Petersen J."/>
            <person name="Klenk H.P."/>
            <person name="Goker M."/>
        </authorList>
    </citation>
    <scope>NUCLEOTIDE SEQUENCE [LARGE SCALE GENOMIC DNA]</scope>
    <source>
        <strain evidence="4 5">DSM 16684</strain>
    </source>
</reference>
<dbReference type="AlphaFoldDB" id="S9R2W2"/>
<dbReference type="SMART" id="SM00116">
    <property type="entry name" value="CBS"/>
    <property type="match status" value="2"/>
</dbReference>
<feature type="domain" description="CBS" evidence="3">
    <location>
        <begin position="11"/>
        <end position="67"/>
    </location>
</feature>
<comment type="caution">
    <text evidence="4">The sequence shown here is derived from an EMBL/GenBank/DDBJ whole genome shotgun (WGS) entry which is preliminary data.</text>
</comment>
<evidence type="ECO:0000259" key="3">
    <source>
        <dbReference type="PROSITE" id="PS51371"/>
    </source>
</evidence>
<dbReference type="PROSITE" id="PS51371">
    <property type="entry name" value="CBS"/>
    <property type="match status" value="2"/>
</dbReference>
<keyword evidence="1 2" id="KW-0129">CBS domain</keyword>
<dbReference type="PANTHER" id="PTHR43080">
    <property type="entry name" value="CBS DOMAIN-CONTAINING PROTEIN CBSX3, MITOCHONDRIAL"/>
    <property type="match status" value="1"/>
</dbReference>
<organism evidence="4 5">
    <name type="scientific">Rubellimicrobium thermophilum DSM 16684</name>
    <dbReference type="NCBI Taxonomy" id="1123069"/>
    <lineage>
        <taxon>Bacteria</taxon>
        <taxon>Pseudomonadati</taxon>
        <taxon>Pseudomonadota</taxon>
        <taxon>Alphaproteobacteria</taxon>
        <taxon>Rhodobacterales</taxon>
        <taxon>Roseobacteraceae</taxon>
        <taxon>Rubellimicrobium</taxon>
    </lineage>
</organism>
<keyword evidence="5" id="KW-1185">Reference proteome</keyword>
<evidence type="ECO:0000256" key="2">
    <source>
        <dbReference type="PROSITE-ProRule" id="PRU00703"/>
    </source>
</evidence>
<dbReference type="Proteomes" id="UP000015346">
    <property type="component" value="Unassembled WGS sequence"/>
</dbReference>
<accession>S9R2W2</accession>
<dbReference type="OrthoDB" id="9807125at2"/>
<dbReference type="Pfam" id="PF00571">
    <property type="entry name" value="CBS"/>
    <property type="match status" value="2"/>
</dbReference>
<dbReference type="PANTHER" id="PTHR43080:SF2">
    <property type="entry name" value="CBS DOMAIN-CONTAINING PROTEIN"/>
    <property type="match status" value="1"/>
</dbReference>
<proteinExistence type="predicted"/>